<dbReference type="RefSeq" id="WP_146107985.1">
    <property type="nucleotide sequence ID" value="NZ_CP154825.1"/>
</dbReference>
<comment type="caution">
    <text evidence="1">The sequence shown here is derived from an EMBL/GenBank/DDBJ whole genome shotgun (WGS) entry which is preliminary data.</text>
</comment>
<dbReference type="InterPro" id="IPR016024">
    <property type="entry name" value="ARM-type_fold"/>
</dbReference>
<dbReference type="Gene3D" id="1.25.10.10">
    <property type="entry name" value="Leucine-rich Repeat Variant"/>
    <property type="match status" value="1"/>
</dbReference>
<dbReference type="SUPFAM" id="SSF48371">
    <property type="entry name" value="ARM repeat"/>
    <property type="match status" value="1"/>
</dbReference>
<name>A0A2S6GVA0_9PSEU</name>
<evidence type="ECO:0000313" key="2">
    <source>
        <dbReference type="Proteomes" id="UP000239203"/>
    </source>
</evidence>
<accession>A0A2S6GVA0</accession>
<protein>
    <recommendedName>
        <fullName evidence="3">HEAT repeat protein</fullName>
    </recommendedName>
</protein>
<evidence type="ECO:0000313" key="1">
    <source>
        <dbReference type="EMBL" id="PPK69119.1"/>
    </source>
</evidence>
<dbReference type="AlphaFoldDB" id="A0A2S6GVA0"/>
<sequence>MLVTMREVRQRLTGADVDFDAATELGPDALPHLAELATTDDTVLACKAIYLASRIGGSGGTEIITRAAGHDDPIVRIAASAALRNLEHAR</sequence>
<proteinExistence type="predicted"/>
<reference evidence="1 2" key="1">
    <citation type="submission" date="2018-02" db="EMBL/GenBank/DDBJ databases">
        <title>Genomic Encyclopedia of Archaeal and Bacterial Type Strains, Phase II (KMG-II): from individual species to whole genera.</title>
        <authorList>
            <person name="Goeker M."/>
        </authorList>
    </citation>
    <scope>NUCLEOTIDE SEQUENCE [LARGE SCALE GENOMIC DNA]</scope>
    <source>
        <strain evidence="1 2">YU 961-1</strain>
    </source>
</reference>
<evidence type="ECO:0008006" key="3">
    <source>
        <dbReference type="Google" id="ProtNLM"/>
    </source>
</evidence>
<organism evidence="1 2">
    <name type="scientific">Actinokineospora auranticolor</name>
    <dbReference type="NCBI Taxonomy" id="155976"/>
    <lineage>
        <taxon>Bacteria</taxon>
        <taxon>Bacillati</taxon>
        <taxon>Actinomycetota</taxon>
        <taxon>Actinomycetes</taxon>
        <taxon>Pseudonocardiales</taxon>
        <taxon>Pseudonocardiaceae</taxon>
        <taxon>Actinokineospora</taxon>
    </lineage>
</organism>
<gene>
    <name evidence="1" type="ORF">CLV40_104370</name>
</gene>
<dbReference type="Proteomes" id="UP000239203">
    <property type="component" value="Unassembled WGS sequence"/>
</dbReference>
<dbReference type="EMBL" id="PTIX01000004">
    <property type="protein sequence ID" value="PPK69119.1"/>
    <property type="molecule type" value="Genomic_DNA"/>
</dbReference>
<dbReference type="OrthoDB" id="979426at2"/>
<dbReference type="InterPro" id="IPR011989">
    <property type="entry name" value="ARM-like"/>
</dbReference>
<keyword evidence="2" id="KW-1185">Reference proteome</keyword>